<comment type="caution">
    <text evidence="2">The sequence shown here is derived from an EMBL/GenBank/DDBJ whole genome shotgun (WGS) entry which is preliminary data.</text>
</comment>
<organism evidence="2 3">
    <name type="scientific">Heminiphilus faecis</name>
    <dbReference type="NCBI Taxonomy" id="2601703"/>
    <lineage>
        <taxon>Bacteria</taxon>
        <taxon>Pseudomonadati</taxon>
        <taxon>Bacteroidota</taxon>
        <taxon>Bacteroidia</taxon>
        <taxon>Bacteroidales</taxon>
        <taxon>Muribaculaceae</taxon>
        <taxon>Heminiphilus</taxon>
    </lineage>
</organism>
<name>A0ABV4CW26_9BACT</name>
<dbReference type="Proteomes" id="UP001565200">
    <property type="component" value="Unassembled WGS sequence"/>
</dbReference>
<gene>
    <name evidence="2" type="ORF">AAK873_02280</name>
</gene>
<evidence type="ECO:0000313" key="3">
    <source>
        <dbReference type="Proteomes" id="UP001565200"/>
    </source>
</evidence>
<accession>A0ABV4CW26</accession>
<proteinExistence type="predicted"/>
<sequence length="152" mass="16563">MKFSLPIIVLTAASFCLTGCNHEKPYKIDDPSLLLPDDPDNPAPPPYSFAQELDNPDTRYVSASLDMAYSHGGILVSTLPGRIVMTDLATGNRIEFSGATNKTGNITNPELFVNGCRLPIEQATVERADKKGTWIHIQAPDNEHIVIVVSDL</sequence>
<evidence type="ECO:0000256" key="1">
    <source>
        <dbReference type="SAM" id="MobiDB-lite"/>
    </source>
</evidence>
<reference evidence="2 3" key="1">
    <citation type="submission" date="2024-03" db="EMBL/GenBank/DDBJ databases">
        <title>Mouse gut bacterial collection (mGBC) of GemPharmatech.</title>
        <authorList>
            <person name="He Y."/>
            <person name="Dong L."/>
            <person name="Wu D."/>
            <person name="Gao X."/>
            <person name="Lin Z."/>
        </authorList>
    </citation>
    <scope>NUCLEOTIDE SEQUENCE [LARGE SCALE GENOMIC DNA]</scope>
    <source>
        <strain evidence="2 3">54-13</strain>
    </source>
</reference>
<dbReference type="EMBL" id="JBCLPP010000004">
    <property type="protein sequence ID" value="MEY8244445.1"/>
    <property type="molecule type" value="Genomic_DNA"/>
</dbReference>
<evidence type="ECO:0000313" key="2">
    <source>
        <dbReference type="EMBL" id="MEY8244445.1"/>
    </source>
</evidence>
<keyword evidence="3" id="KW-1185">Reference proteome</keyword>
<protein>
    <submittedName>
        <fullName evidence="2">Uncharacterized protein</fullName>
    </submittedName>
</protein>
<dbReference type="RefSeq" id="WP_121698312.1">
    <property type="nucleotide sequence ID" value="NZ_JBCLPP010000004.1"/>
</dbReference>
<feature type="region of interest" description="Disordered" evidence="1">
    <location>
        <begin position="31"/>
        <end position="52"/>
    </location>
</feature>